<proteinExistence type="inferred from homology"/>
<comment type="similarity">
    <text evidence="6">Belongs to the Hyccin family.</text>
</comment>
<dbReference type="GO" id="GO:0005829">
    <property type="term" value="C:cytosol"/>
    <property type="evidence" value="ECO:0007669"/>
    <property type="project" value="UniProtKB-SubCell"/>
</dbReference>
<accession>A0ABD1XYP9</accession>
<evidence type="ECO:0000256" key="4">
    <source>
        <dbReference type="ARBA" id="ARBA00022490"/>
    </source>
</evidence>
<dbReference type="PANTHER" id="PTHR31220">
    <property type="entry name" value="HYCCIN RELATED"/>
    <property type="match status" value="1"/>
</dbReference>
<gene>
    <name evidence="8" type="ORF">R1flu_025782</name>
</gene>
<keyword evidence="9" id="KW-1185">Reference proteome</keyword>
<evidence type="ECO:0000256" key="3">
    <source>
        <dbReference type="ARBA" id="ARBA00022475"/>
    </source>
</evidence>
<evidence type="ECO:0000256" key="7">
    <source>
        <dbReference type="SAM" id="MobiDB-lite"/>
    </source>
</evidence>
<evidence type="ECO:0000313" key="9">
    <source>
        <dbReference type="Proteomes" id="UP001605036"/>
    </source>
</evidence>
<dbReference type="Pfam" id="PF09790">
    <property type="entry name" value="Hyccin"/>
    <property type="match status" value="1"/>
</dbReference>
<feature type="region of interest" description="Disordered" evidence="7">
    <location>
        <begin position="493"/>
        <end position="514"/>
    </location>
</feature>
<dbReference type="InterPro" id="IPR018619">
    <property type="entry name" value="Hyccin"/>
</dbReference>
<protein>
    <submittedName>
        <fullName evidence="8">Uncharacterized protein</fullName>
    </submittedName>
</protein>
<dbReference type="EMBL" id="JBHFFA010000007">
    <property type="protein sequence ID" value="KAL2614090.1"/>
    <property type="molecule type" value="Genomic_DNA"/>
</dbReference>
<evidence type="ECO:0000256" key="6">
    <source>
        <dbReference type="ARBA" id="ARBA00034482"/>
    </source>
</evidence>
<keyword evidence="3" id="KW-1003">Cell membrane</keyword>
<dbReference type="GO" id="GO:0005886">
    <property type="term" value="C:plasma membrane"/>
    <property type="evidence" value="ECO:0007669"/>
    <property type="project" value="UniProtKB-SubCell"/>
</dbReference>
<keyword evidence="4" id="KW-0963">Cytoplasm</keyword>
<organism evidence="8 9">
    <name type="scientific">Riccia fluitans</name>
    <dbReference type="NCBI Taxonomy" id="41844"/>
    <lineage>
        <taxon>Eukaryota</taxon>
        <taxon>Viridiplantae</taxon>
        <taxon>Streptophyta</taxon>
        <taxon>Embryophyta</taxon>
        <taxon>Marchantiophyta</taxon>
        <taxon>Marchantiopsida</taxon>
        <taxon>Marchantiidae</taxon>
        <taxon>Marchantiales</taxon>
        <taxon>Ricciaceae</taxon>
        <taxon>Riccia</taxon>
    </lineage>
</organism>
<reference evidence="8 9" key="1">
    <citation type="submission" date="2024-09" db="EMBL/GenBank/DDBJ databases">
        <title>Chromosome-scale assembly of Riccia fluitans.</title>
        <authorList>
            <person name="Paukszto L."/>
            <person name="Sawicki J."/>
            <person name="Karawczyk K."/>
            <person name="Piernik-Szablinska J."/>
            <person name="Szczecinska M."/>
            <person name="Mazdziarz M."/>
        </authorList>
    </citation>
    <scope>NUCLEOTIDE SEQUENCE [LARGE SCALE GENOMIC DNA]</scope>
    <source>
        <strain evidence="8">Rf_01</strain>
        <tissue evidence="8">Aerial parts of the thallus</tissue>
    </source>
</reference>
<dbReference type="Proteomes" id="UP001605036">
    <property type="component" value="Unassembled WGS sequence"/>
</dbReference>
<comment type="caution">
    <text evidence="8">The sequence shown here is derived from an EMBL/GenBank/DDBJ whole genome shotgun (WGS) entry which is preliminary data.</text>
</comment>
<evidence type="ECO:0000256" key="2">
    <source>
        <dbReference type="ARBA" id="ARBA00004514"/>
    </source>
</evidence>
<name>A0ABD1XYP9_9MARC</name>
<keyword evidence="5" id="KW-0472">Membrane</keyword>
<evidence type="ECO:0000256" key="1">
    <source>
        <dbReference type="ARBA" id="ARBA00004236"/>
    </source>
</evidence>
<sequence>MLQGYRNYLSFLPYGHGSHAGNETGDDDEDFIFRLFITNKDDGRSRTSERALPRLLGGPRTFFINRESTYFDYRSGEAGRMPGVGFKLDQGSEANWDPMELARTRIEALGHVLGQYDLIEQLKEGENPAKELMENEAIVDAINSRIMDSSSGKAGDELCQWLYETYQTGDPNFQSVVVRYMPALCGVYVSRSCGNNEESLAGFEAVLLALYTEESKARGGRPLLIHLPNLSQPSLYHTPKPVGRNPGAAQVLQYAQQLCAPLEPQTAVKSTKRAGIVGLALELFCKKISVMPSKAKLEICQHARRWTLMGCPWASHVDEIAKLAVLPPEPVPLIVDGPEVGYSYASGEPLAVAQAVFEQPPHHRTIEEGKAVLNDKAANLERTSSGSVADGAFLSAPGSVSFNSATSSVEQVEEIGVKLALPLDLMRPILKALGHCLMSSLTTPEVQEAAAAAARALYVRASEDLIPEAIMAARSLVRLDAYAAAEARTVRSSSLSSLSTPPMPRNSDMFLVPS</sequence>
<comment type="subcellular location">
    <subcellularLocation>
        <location evidence="1">Cell membrane</location>
    </subcellularLocation>
    <subcellularLocation>
        <location evidence="2">Cytoplasm</location>
        <location evidence="2">Cytosol</location>
    </subcellularLocation>
</comment>
<dbReference type="AlphaFoldDB" id="A0ABD1XYP9"/>
<dbReference type="PANTHER" id="PTHR31220:SF1">
    <property type="entry name" value="GH21176P"/>
    <property type="match status" value="1"/>
</dbReference>
<evidence type="ECO:0000313" key="8">
    <source>
        <dbReference type="EMBL" id="KAL2614090.1"/>
    </source>
</evidence>
<evidence type="ECO:0000256" key="5">
    <source>
        <dbReference type="ARBA" id="ARBA00023136"/>
    </source>
</evidence>